<comment type="similarity">
    <text evidence="4">Belongs to the GbsR family.</text>
</comment>
<organism evidence="5 6">
    <name type="scientific">Virgibacillus natechei</name>
    <dbReference type="NCBI Taxonomy" id="1216297"/>
    <lineage>
        <taxon>Bacteria</taxon>
        <taxon>Bacillati</taxon>
        <taxon>Bacillota</taxon>
        <taxon>Bacilli</taxon>
        <taxon>Bacillales</taxon>
        <taxon>Bacillaceae</taxon>
        <taxon>Virgibacillus</taxon>
    </lineage>
</organism>
<dbReference type="PIRSF" id="PIRSF006707">
    <property type="entry name" value="MJ1563"/>
    <property type="match status" value="1"/>
</dbReference>
<dbReference type="PANTHER" id="PTHR38465:SF1">
    <property type="entry name" value="HTH-TYPE TRANSCRIPTIONAL REGULATOR MJ1563-RELATED"/>
    <property type="match status" value="1"/>
</dbReference>
<dbReference type="Gene3D" id="1.10.10.10">
    <property type="entry name" value="Winged helix-like DNA-binding domain superfamily/Winged helix DNA-binding domain"/>
    <property type="match status" value="1"/>
</dbReference>
<keyword evidence="6" id="KW-1185">Reference proteome</keyword>
<dbReference type="RefSeq" id="WP_209463897.1">
    <property type="nucleotide sequence ID" value="NZ_CP110224.1"/>
</dbReference>
<keyword evidence="3 4" id="KW-0804">Transcription</keyword>
<dbReference type="GO" id="GO:0003677">
    <property type="term" value="F:DNA binding"/>
    <property type="evidence" value="ECO:0007669"/>
    <property type="project" value="UniProtKB-KW"/>
</dbReference>
<comment type="caution">
    <text evidence="5">The sequence shown here is derived from an EMBL/GenBank/DDBJ whole genome shotgun (WGS) entry which is preliminary data.</text>
</comment>
<dbReference type="EMBL" id="JAGGKX010000017">
    <property type="protein sequence ID" value="MBP1970807.1"/>
    <property type="molecule type" value="Genomic_DNA"/>
</dbReference>
<dbReference type="InterPro" id="IPR026282">
    <property type="entry name" value="MJ1563"/>
</dbReference>
<evidence type="ECO:0000313" key="6">
    <source>
        <dbReference type="Proteomes" id="UP001519345"/>
    </source>
</evidence>
<protein>
    <recommendedName>
        <fullName evidence="4">HTH-type transcriptional regulator</fullName>
    </recommendedName>
</protein>
<dbReference type="InterPro" id="IPR036390">
    <property type="entry name" value="WH_DNA-bd_sf"/>
</dbReference>
<reference evidence="5 6" key="1">
    <citation type="submission" date="2021-03" db="EMBL/GenBank/DDBJ databases">
        <title>Genomic Encyclopedia of Type Strains, Phase IV (KMG-IV): sequencing the most valuable type-strain genomes for metagenomic binning, comparative biology and taxonomic classification.</title>
        <authorList>
            <person name="Goeker M."/>
        </authorList>
    </citation>
    <scope>NUCLEOTIDE SEQUENCE [LARGE SCALE GENOMIC DNA]</scope>
    <source>
        <strain evidence="5 6">DSM 25609</strain>
    </source>
</reference>
<dbReference type="SUPFAM" id="SSF46785">
    <property type="entry name" value="Winged helix' DNA-binding domain"/>
    <property type="match status" value="1"/>
</dbReference>
<gene>
    <name evidence="5" type="ORF">J2Z83_002943</name>
</gene>
<evidence type="ECO:0000313" key="5">
    <source>
        <dbReference type="EMBL" id="MBP1970807.1"/>
    </source>
</evidence>
<dbReference type="Proteomes" id="UP001519345">
    <property type="component" value="Unassembled WGS sequence"/>
</dbReference>
<sequence length="191" mass="22650">MEHNPKILNQASAAEKINQAENNMINTIAETMDLYGVTSSVGRLYATLYFQHEPMTLDGMKDKLGMSKPSMSTSVRKLQDIDIVQKVWQKGTRKDYFVAEKDYFQYFKKFFCKKWERETNMFLGSIDYAQKQLAEVLDQSDIEEHLQQKAQLDYDQLEEARKYYHWLQRLIRSIESNEIYDYLPKEMPDDV</sequence>
<name>A0ABS4IIM7_9BACI</name>
<accession>A0ABS4IIM7</accession>
<keyword evidence="2 4" id="KW-0238">DNA-binding</keyword>
<evidence type="ECO:0000256" key="1">
    <source>
        <dbReference type="ARBA" id="ARBA00023015"/>
    </source>
</evidence>
<dbReference type="InterPro" id="IPR036388">
    <property type="entry name" value="WH-like_DNA-bd_sf"/>
</dbReference>
<evidence type="ECO:0000256" key="2">
    <source>
        <dbReference type="ARBA" id="ARBA00023125"/>
    </source>
</evidence>
<dbReference type="InterPro" id="IPR052362">
    <property type="entry name" value="HTH-GbsR_regulator"/>
</dbReference>
<dbReference type="NCBIfam" id="NF047500">
    <property type="entry name" value="choline_R_CudC"/>
    <property type="match status" value="1"/>
</dbReference>
<dbReference type="PANTHER" id="PTHR38465">
    <property type="entry name" value="HTH-TYPE TRANSCRIPTIONAL REGULATOR MJ1563-RELATED"/>
    <property type="match status" value="1"/>
</dbReference>
<evidence type="ECO:0000256" key="4">
    <source>
        <dbReference type="PIRNR" id="PIRNR006707"/>
    </source>
</evidence>
<keyword evidence="1 4" id="KW-0805">Transcription regulation</keyword>
<proteinExistence type="inferred from homology"/>
<evidence type="ECO:0000256" key="3">
    <source>
        <dbReference type="ARBA" id="ARBA00023163"/>
    </source>
</evidence>